<keyword evidence="3" id="KW-0493">Microtubule</keyword>
<dbReference type="Pfam" id="PF02970">
    <property type="entry name" value="TBCA"/>
    <property type="match status" value="1"/>
</dbReference>
<sequence>MKEEGADVHDIKHAENVLEESKIMIPDTRQRLEGALQDLTSYLANVEPQVSGIEELKAAKSAIDNAQAALS</sequence>
<dbReference type="PANTHER" id="PTHR21500:SF0">
    <property type="entry name" value="TUBULIN-SPECIFIC CHAPERONE A"/>
    <property type="match status" value="1"/>
</dbReference>
<evidence type="ECO:0000313" key="4">
    <source>
        <dbReference type="EMBL" id="CAL5225143.1"/>
    </source>
</evidence>
<keyword evidence="5" id="KW-1185">Reference proteome</keyword>
<dbReference type="SUPFAM" id="SSF46988">
    <property type="entry name" value="Tubulin chaperone cofactor A"/>
    <property type="match status" value="1"/>
</dbReference>
<dbReference type="InterPro" id="IPR036126">
    <property type="entry name" value="TBCA_sf"/>
</dbReference>
<dbReference type="Proteomes" id="UP001497392">
    <property type="component" value="Unassembled WGS sequence"/>
</dbReference>
<keyword evidence="3" id="KW-0963">Cytoplasm</keyword>
<comment type="similarity">
    <text evidence="1 3">Belongs to the TBCA family.</text>
</comment>
<protein>
    <recommendedName>
        <fullName evidence="3">Tubulin-specific chaperone A</fullName>
    </recommendedName>
</protein>
<evidence type="ECO:0000256" key="3">
    <source>
        <dbReference type="RuleBase" id="RU364030"/>
    </source>
</evidence>
<evidence type="ECO:0000256" key="1">
    <source>
        <dbReference type="ARBA" id="ARBA00006806"/>
    </source>
</evidence>
<dbReference type="Gene3D" id="1.20.58.90">
    <property type="match status" value="1"/>
</dbReference>
<organism evidence="4 5">
    <name type="scientific">Coccomyxa viridis</name>
    <dbReference type="NCBI Taxonomy" id="1274662"/>
    <lineage>
        <taxon>Eukaryota</taxon>
        <taxon>Viridiplantae</taxon>
        <taxon>Chlorophyta</taxon>
        <taxon>core chlorophytes</taxon>
        <taxon>Trebouxiophyceae</taxon>
        <taxon>Trebouxiophyceae incertae sedis</taxon>
        <taxon>Coccomyxaceae</taxon>
        <taxon>Coccomyxa</taxon>
    </lineage>
</organism>
<gene>
    <name evidence="4" type="primary">g7923</name>
    <name evidence="4" type="ORF">VP750_LOCUS6802</name>
</gene>
<comment type="subcellular location">
    <subcellularLocation>
        <location evidence="3">Cytoplasm</location>
        <location evidence="3">Cytoskeleton</location>
    </subcellularLocation>
</comment>
<evidence type="ECO:0000256" key="2">
    <source>
        <dbReference type="ARBA" id="ARBA00023186"/>
    </source>
</evidence>
<accession>A0ABP1FZ26</accession>
<keyword evidence="2 3" id="KW-0143">Chaperone</keyword>
<dbReference type="InterPro" id="IPR004226">
    <property type="entry name" value="TBCA"/>
</dbReference>
<reference evidence="4 5" key="1">
    <citation type="submission" date="2024-06" db="EMBL/GenBank/DDBJ databases">
        <authorList>
            <person name="Kraege A."/>
            <person name="Thomma B."/>
        </authorList>
    </citation>
    <scope>NUCLEOTIDE SEQUENCE [LARGE SCALE GENOMIC DNA]</scope>
</reference>
<dbReference type="EMBL" id="CAXHTA020000012">
    <property type="protein sequence ID" value="CAL5225143.1"/>
    <property type="molecule type" value="Genomic_DNA"/>
</dbReference>
<keyword evidence="3" id="KW-0206">Cytoskeleton</keyword>
<dbReference type="PANTHER" id="PTHR21500">
    <property type="entry name" value="TUBULIN-SPECIFIC CHAPERONE A"/>
    <property type="match status" value="1"/>
</dbReference>
<evidence type="ECO:0000313" key="5">
    <source>
        <dbReference type="Proteomes" id="UP001497392"/>
    </source>
</evidence>
<comment type="subunit">
    <text evidence="3">Supercomplex made of cofactors A to E. Cofactors A and D function by capturing and stabilizing tubulin in a quasi-native conformation. Cofactor E binds to the cofactor D-tubulin complex; interaction with cofactor C then causes the release of tubulin polypeptides that are committed to the native state.</text>
</comment>
<proteinExistence type="inferred from homology"/>
<name>A0ABP1FZ26_9CHLO</name>
<comment type="caution">
    <text evidence="4">The sequence shown here is derived from an EMBL/GenBank/DDBJ whole genome shotgun (WGS) entry which is preliminary data.</text>
</comment>